<evidence type="ECO:0000256" key="2">
    <source>
        <dbReference type="ARBA" id="ARBA00022603"/>
    </source>
</evidence>
<dbReference type="STRING" id="1392250.A0A2I2GH73"/>
<dbReference type="Gene3D" id="3.40.50.150">
    <property type="entry name" value="Vaccinia Virus protein VP39"/>
    <property type="match status" value="1"/>
</dbReference>
<dbReference type="VEuPathDB" id="FungiDB:P170DRAFT_402215"/>
<dbReference type="Pfam" id="PF02353">
    <property type="entry name" value="CMAS"/>
    <property type="match status" value="1"/>
</dbReference>
<comment type="caution">
    <text evidence="6">The sequence shown here is derived from an EMBL/GenBank/DDBJ whole genome shotgun (WGS) entry which is preliminary data.</text>
</comment>
<dbReference type="InterPro" id="IPR029063">
    <property type="entry name" value="SAM-dependent_MTases_sf"/>
</dbReference>
<dbReference type="SUPFAM" id="SSF53335">
    <property type="entry name" value="S-adenosyl-L-methionine-dependent methyltransferases"/>
    <property type="match status" value="1"/>
</dbReference>
<dbReference type="GO" id="GO:0008610">
    <property type="term" value="P:lipid biosynthetic process"/>
    <property type="evidence" value="ECO:0007669"/>
    <property type="project" value="InterPro"/>
</dbReference>
<dbReference type="InterPro" id="IPR050723">
    <property type="entry name" value="CFA/CMAS"/>
</dbReference>
<dbReference type="GO" id="GO:0008168">
    <property type="term" value="F:methyltransferase activity"/>
    <property type="evidence" value="ECO:0007669"/>
    <property type="project" value="UniProtKB-KW"/>
</dbReference>
<dbReference type="OrthoDB" id="8300214at2759"/>
<dbReference type="GeneID" id="36554110"/>
<evidence type="ECO:0000256" key="3">
    <source>
        <dbReference type="ARBA" id="ARBA00022679"/>
    </source>
</evidence>
<accession>A0A2I2GH73</accession>
<sequence>MYSTISESIQSYAIGFARQSLEEIAAPLQIISRTDGEDKVLYEDKTRPSDQVAVVYVNDSNFWARILSDFDLGFAEGYMLQEIDCENLSRIFDLYIQNPGTLGSGSSLFGLVPRLIRWWRPQNNIANARSNISSHYDTSNALFSGFLSSDMNYSCAHWSGDPTESLESAQRRKVQCILKKAQISSTHHLLDIGCGWGDLIIEAARQTGCQATGITLSEEQKTLADQRIQDARLQDRVRVLLCDYRHAPCPEGGYDRIISVGMFEHVGPQFLDTYFDQISRLLTSQGGIVVVDGITKIHPFHETNPRMGDYIDRYVFPGGYLPTVNILLDSMHRATKGSLEVSSIINTGLHYGKTLLAWRDNFLANWHGIRSDFCARHPGASGVEIEAYRRRWLYYFLYCEAGFRSRILGNYMICAVRTPETVVSYDMLGSEW</sequence>
<dbReference type="GO" id="GO:0032259">
    <property type="term" value="P:methylation"/>
    <property type="evidence" value="ECO:0007669"/>
    <property type="project" value="UniProtKB-KW"/>
</dbReference>
<dbReference type="InterPro" id="IPR003333">
    <property type="entry name" value="CMAS"/>
</dbReference>
<gene>
    <name evidence="6" type="ORF">P170DRAFT_402215</name>
</gene>
<proteinExistence type="inferred from homology"/>
<dbReference type="PANTHER" id="PTHR43667">
    <property type="entry name" value="CYCLOPROPANE-FATTY-ACYL-PHOSPHOLIPID SYNTHASE"/>
    <property type="match status" value="1"/>
</dbReference>
<dbReference type="Proteomes" id="UP000234275">
    <property type="component" value="Unassembled WGS sequence"/>
</dbReference>
<comment type="similarity">
    <text evidence="1">Belongs to the CFA/CMAS family.</text>
</comment>
<dbReference type="AlphaFoldDB" id="A0A2I2GH73"/>
<dbReference type="PANTHER" id="PTHR43667:SF2">
    <property type="entry name" value="FATTY ACID C-METHYL TRANSFERASE"/>
    <property type="match status" value="1"/>
</dbReference>
<keyword evidence="4" id="KW-0949">S-adenosyl-L-methionine</keyword>
<dbReference type="CDD" id="cd02440">
    <property type="entry name" value="AdoMet_MTases"/>
    <property type="match status" value="1"/>
</dbReference>
<keyword evidence="7" id="KW-1185">Reference proteome</keyword>
<keyword evidence="5" id="KW-0443">Lipid metabolism</keyword>
<dbReference type="PIRSF" id="PIRSF003085">
    <property type="entry name" value="CMAS"/>
    <property type="match status" value="1"/>
</dbReference>
<name>A0A2I2GH73_9EURO</name>
<dbReference type="RefSeq" id="XP_024707526.1">
    <property type="nucleotide sequence ID" value="XM_024846411.1"/>
</dbReference>
<evidence type="ECO:0000313" key="7">
    <source>
        <dbReference type="Proteomes" id="UP000234275"/>
    </source>
</evidence>
<evidence type="ECO:0000256" key="1">
    <source>
        <dbReference type="ARBA" id="ARBA00010815"/>
    </source>
</evidence>
<dbReference type="EMBL" id="MSFO01000002">
    <property type="protein sequence ID" value="PLB52224.1"/>
    <property type="molecule type" value="Genomic_DNA"/>
</dbReference>
<evidence type="ECO:0000256" key="5">
    <source>
        <dbReference type="ARBA" id="ARBA00023098"/>
    </source>
</evidence>
<reference evidence="6 7" key="1">
    <citation type="submission" date="2016-12" db="EMBL/GenBank/DDBJ databases">
        <title>The genomes of Aspergillus section Nigri reveals drivers in fungal speciation.</title>
        <authorList>
            <consortium name="DOE Joint Genome Institute"/>
            <person name="Vesth T.C."/>
            <person name="Nybo J."/>
            <person name="Theobald S."/>
            <person name="Brandl J."/>
            <person name="Frisvad J.C."/>
            <person name="Nielsen K.F."/>
            <person name="Lyhne E.K."/>
            <person name="Kogle M.E."/>
            <person name="Kuo A."/>
            <person name="Riley R."/>
            <person name="Clum A."/>
            <person name="Nolan M."/>
            <person name="Lipzen A."/>
            <person name="Salamov A."/>
            <person name="Henrissat B."/>
            <person name="Wiebenga A."/>
            <person name="De Vries R.P."/>
            <person name="Grigoriev I.V."/>
            <person name="Mortensen U.H."/>
            <person name="Andersen M.R."/>
            <person name="Baker S.E."/>
        </authorList>
    </citation>
    <scope>NUCLEOTIDE SEQUENCE [LARGE SCALE GENOMIC DNA]</scope>
    <source>
        <strain evidence="6 7">IBT 23096</strain>
    </source>
</reference>
<keyword evidence="2 6" id="KW-0489">Methyltransferase</keyword>
<organism evidence="6 7">
    <name type="scientific">Aspergillus steynii IBT 23096</name>
    <dbReference type="NCBI Taxonomy" id="1392250"/>
    <lineage>
        <taxon>Eukaryota</taxon>
        <taxon>Fungi</taxon>
        <taxon>Dikarya</taxon>
        <taxon>Ascomycota</taxon>
        <taxon>Pezizomycotina</taxon>
        <taxon>Eurotiomycetes</taxon>
        <taxon>Eurotiomycetidae</taxon>
        <taxon>Eurotiales</taxon>
        <taxon>Aspergillaceae</taxon>
        <taxon>Aspergillus</taxon>
        <taxon>Aspergillus subgen. Circumdati</taxon>
    </lineage>
</organism>
<evidence type="ECO:0000313" key="6">
    <source>
        <dbReference type="EMBL" id="PLB52224.1"/>
    </source>
</evidence>
<evidence type="ECO:0000256" key="4">
    <source>
        <dbReference type="ARBA" id="ARBA00022691"/>
    </source>
</evidence>
<protein>
    <submittedName>
        <fullName evidence="6">Methyltransferase</fullName>
    </submittedName>
</protein>
<keyword evidence="3 6" id="KW-0808">Transferase</keyword>